<dbReference type="PROSITE" id="PS51371">
    <property type="entry name" value="CBS"/>
    <property type="match status" value="2"/>
</dbReference>
<reference evidence="4 5" key="1">
    <citation type="submission" date="2019-06" db="EMBL/GenBank/DDBJ databases">
        <authorList>
            <person name="Livingstone P."/>
            <person name="Whitworth D."/>
        </authorList>
    </citation>
    <scope>NUCLEOTIDE SEQUENCE [LARGE SCALE GENOMIC DNA]</scope>
    <source>
        <strain evidence="4 5">AM401</strain>
    </source>
</reference>
<dbReference type="SUPFAM" id="SSF54631">
    <property type="entry name" value="CBS-domain pair"/>
    <property type="match status" value="1"/>
</dbReference>
<dbReference type="InterPro" id="IPR046342">
    <property type="entry name" value="CBS_dom_sf"/>
</dbReference>
<organism evidence="4 5">
    <name type="scientific">Myxococcus llanfairpwllgwyngyllgogerychwyrndrobwllllantysiliogogogochensis</name>
    <dbReference type="NCBI Taxonomy" id="2590453"/>
    <lineage>
        <taxon>Bacteria</taxon>
        <taxon>Pseudomonadati</taxon>
        <taxon>Myxococcota</taxon>
        <taxon>Myxococcia</taxon>
        <taxon>Myxococcales</taxon>
        <taxon>Cystobacterineae</taxon>
        <taxon>Myxococcaceae</taxon>
        <taxon>Myxococcus</taxon>
    </lineage>
</organism>
<dbReference type="Proteomes" id="UP000315369">
    <property type="component" value="Unassembled WGS sequence"/>
</dbReference>
<dbReference type="Pfam" id="PF00571">
    <property type="entry name" value="CBS"/>
    <property type="match status" value="2"/>
</dbReference>
<dbReference type="InterPro" id="IPR000644">
    <property type="entry name" value="CBS_dom"/>
</dbReference>
<dbReference type="EMBL" id="VIFM01000263">
    <property type="protein sequence ID" value="TQF10327.1"/>
    <property type="molecule type" value="Genomic_DNA"/>
</dbReference>
<dbReference type="Gene3D" id="3.10.580.10">
    <property type="entry name" value="CBS-domain"/>
    <property type="match status" value="1"/>
</dbReference>
<name>A0A540WNB5_9BACT</name>
<evidence type="ECO:0000256" key="2">
    <source>
        <dbReference type="PROSITE-ProRule" id="PRU00703"/>
    </source>
</evidence>
<evidence type="ECO:0000313" key="5">
    <source>
        <dbReference type="Proteomes" id="UP000315369"/>
    </source>
</evidence>
<gene>
    <name evidence="4" type="ORF">FJV41_40050</name>
</gene>
<dbReference type="RefSeq" id="WP_141647889.1">
    <property type="nucleotide sequence ID" value="NZ_VIFM01000263.1"/>
</dbReference>
<dbReference type="InterPro" id="IPR051257">
    <property type="entry name" value="Diverse_CBS-Domain"/>
</dbReference>
<feature type="domain" description="CBS" evidence="3">
    <location>
        <begin position="8"/>
        <end position="63"/>
    </location>
</feature>
<comment type="caution">
    <text evidence="4">The sequence shown here is derived from an EMBL/GenBank/DDBJ whole genome shotgun (WGS) entry which is preliminary data.</text>
</comment>
<dbReference type="OrthoDB" id="5453522at2"/>
<sequence>MLTVGDLMTRDVVTLEETDDLVRVDDLLKLNHIRHLPVVREGRLVGLVSHRDLIRALARQLAAHQSEPISVARIMSRDVEMVRSDLPVRDGIYKLLDHRFGCLPVVDRDRRLVGIVTEADFMRMAARLLDAASARRDDSAGVSAP</sequence>
<dbReference type="PANTHER" id="PTHR43080:SF2">
    <property type="entry name" value="CBS DOMAIN-CONTAINING PROTEIN"/>
    <property type="match status" value="1"/>
</dbReference>
<accession>A0A540WNB5</accession>
<keyword evidence="5" id="KW-1185">Reference proteome</keyword>
<dbReference type="SMART" id="SM00116">
    <property type="entry name" value="CBS"/>
    <property type="match status" value="2"/>
</dbReference>
<dbReference type="PANTHER" id="PTHR43080">
    <property type="entry name" value="CBS DOMAIN-CONTAINING PROTEIN CBSX3, MITOCHONDRIAL"/>
    <property type="match status" value="1"/>
</dbReference>
<evidence type="ECO:0000259" key="3">
    <source>
        <dbReference type="PROSITE" id="PS51371"/>
    </source>
</evidence>
<keyword evidence="1 2" id="KW-0129">CBS domain</keyword>
<proteinExistence type="predicted"/>
<evidence type="ECO:0000313" key="4">
    <source>
        <dbReference type="EMBL" id="TQF10327.1"/>
    </source>
</evidence>
<protein>
    <submittedName>
        <fullName evidence="4">CBS domain-containing protein</fullName>
    </submittedName>
</protein>
<dbReference type="CDD" id="cd04584">
    <property type="entry name" value="CBS_pair_AcuB_like"/>
    <property type="match status" value="1"/>
</dbReference>
<feature type="domain" description="CBS" evidence="3">
    <location>
        <begin position="75"/>
        <end position="131"/>
    </location>
</feature>
<dbReference type="AlphaFoldDB" id="A0A540WNB5"/>
<evidence type="ECO:0000256" key="1">
    <source>
        <dbReference type="ARBA" id="ARBA00023122"/>
    </source>
</evidence>